<keyword evidence="16" id="KW-1185">Reference proteome</keyword>
<dbReference type="SMART" id="SM00079">
    <property type="entry name" value="PBPe"/>
    <property type="match status" value="1"/>
</dbReference>
<feature type="transmembrane region" description="Helical" evidence="13">
    <location>
        <begin position="886"/>
        <end position="905"/>
    </location>
</feature>
<feature type="transmembrane region" description="Helical" evidence="13">
    <location>
        <begin position="678"/>
        <end position="701"/>
    </location>
</feature>
<evidence type="ECO:0000259" key="14">
    <source>
        <dbReference type="SMART" id="SM00079"/>
    </source>
</evidence>
<evidence type="ECO:0000313" key="15">
    <source>
        <dbReference type="EMBL" id="TRY72597.1"/>
    </source>
</evidence>
<reference evidence="15 16" key="1">
    <citation type="journal article" date="2018" name="Nat. Ecol. Evol.">
        <title>Genomic signatures of mitonuclear coevolution across populations of Tigriopus californicus.</title>
        <authorList>
            <person name="Barreto F.S."/>
            <person name="Watson E.T."/>
            <person name="Lima T.G."/>
            <person name="Willett C.S."/>
            <person name="Edmands S."/>
            <person name="Li W."/>
            <person name="Burton R.S."/>
        </authorList>
    </citation>
    <scope>NUCLEOTIDE SEQUENCE [LARGE SCALE GENOMIC DNA]</scope>
    <source>
        <strain evidence="15 16">San Diego</strain>
    </source>
</reference>
<proteinExistence type="inferred from homology"/>
<name>A0A553P4I4_TIGCA</name>
<keyword evidence="11" id="KW-1071">Ligand-gated ion channel</keyword>
<feature type="domain" description="Ionotropic glutamate receptor C-terminal" evidence="14">
    <location>
        <begin position="69"/>
        <end position="339"/>
    </location>
</feature>
<keyword evidence="9" id="KW-0675">Receptor</keyword>
<evidence type="ECO:0000256" key="13">
    <source>
        <dbReference type="SAM" id="Phobius"/>
    </source>
</evidence>
<feature type="transmembrane region" description="Helical" evidence="13">
    <location>
        <begin position="618"/>
        <end position="642"/>
    </location>
</feature>
<dbReference type="SUPFAM" id="SSF53850">
    <property type="entry name" value="Periplasmic binding protein-like II"/>
    <property type="match status" value="2"/>
</dbReference>
<evidence type="ECO:0000313" key="16">
    <source>
        <dbReference type="Proteomes" id="UP000318571"/>
    </source>
</evidence>
<dbReference type="PANTHER" id="PTHR42643">
    <property type="entry name" value="IONOTROPIC RECEPTOR 20A-RELATED"/>
    <property type="match status" value="1"/>
</dbReference>
<dbReference type="EMBL" id="VCGU01000008">
    <property type="protein sequence ID" value="TRY72597.1"/>
    <property type="molecule type" value="Genomic_DNA"/>
</dbReference>
<comment type="similarity">
    <text evidence="2">Belongs to the glutamate-gated ion channel (TC 1.A.10.1) family.</text>
</comment>
<dbReference type="STRING" id="6832.A0A553P4I4"/>
<sequence length="917" mass="103971">MSNIKHMPMNLESKIFTINQKWKVTEIYKIDFASEKVTSQAIGTYDPNRGFDLDRPSIWLRRQNLHGYHFRMGHHKESRPMFFQAPDGTFQGYLGSIVQQLQHALNFSSTLVPSSDNRYGALINGTTFDGIVGMIQHGEIDFGIAGISITRDRLQVIDILEPCWVTVYNMLLFSFIVFATYNAVLTSFLATREVSIPVRNVADFLKPDVKLALKAGTATFDMFRYAKEGSLFKQIYDTKIKPDKLAIFEGGSIAYDKTESNKTRLLNLGYYLILDSTFHVLANSDPCQYVFAPFEKFLIDFSSFALTKDSPFKNLFNFHLRKQRDSGIWQTLRQRISFSRPNPSNGNDCSNGDGEDEIGLKFDITLPAFVIFGGGILLSLGISILERICPTWVLVSDCVQLIASMKPTVVIDTCETSNVHLFNNLLAIQAKILIMATCSDDVINGLNLDINSQIFTLTNDNRITEFYKVSPSRLSVISRVIGIFDPNQGMNWTTPRLWDRRDNLEGLNLRAVHFNATHTFLFDIKHGQVKGYFGQILTLLSTDLNFTFSLLDQNTLYYPHRSGRNVIHALLEDDADIAVGDVSITAERSELVDFLDSLWEHQFRFVYRKSPQMVHWMAYVNVFTSEIWILVLFILVILVLLVPLTTNIHGTSQSQILAFFYSAALNRDIPILRPKSKVAPISFHMIQFTVLVFFYVILAIYNAILTSSLANPDFIPVSKLEDLLKPEIKLGIMKTTQTYHRLSNAHHSSILGRIFSEKIKDSSNAVYDMTGETGPRMGLTQFTKLEIDLLDQGYLIMTSEIKAWELVSNFCEYRIAPVNNFLNDKSSMTVPKNSPFGGLFNHWIRRYQEAGLIDKYIDDMLKELQSEPPNQSECISDPELGFDQTLSVFVILMVGIGLGGILVLLETAINWTNGNNH</sequence>
<accession>A0A553P4I4</accession>
<dbReference type="Gene3D" id="3.40.190.10">
    <property type="entry name" value="Periplasmic binding protein-like II"/>
    <property type="match status" value="3"/>
</dbReference>
<keyword evidence="8 13" id="KW-0472">Membrane</keyword>
<evidence type="ECO:0000256" key="8">
    <source>
        <dbReference type="ARBA" id="ARBA00023136"/>
    </source>
</evidence>
<keyword evidence="4" id="KW-1003">Cell membrane</keyword>
<evidence type="ECO:0000256" key="6">
    <source>
        <dbReference type="ARBA" id="ARBA00022989"/>
    </source>
</evidence>
<keyword evidence="6 13" id="KW-1133">Transmembrane helix</keyword>
<keyword evidence="5 13" id="KW-0812">Transmembrane</keyword>
<dbReference type="AlphaFoldDB" id="A0A553P4I4"/>
<evidence type="ECO:0000256" key="9">
    <source>
        <dbReference type="ARBA" id="ARBA00023170"/>
    </source>
</evidence>
<dbReference type="PANTHER" id="PTHR42643:SF24">
    <property type="entry name" value="IONOTROPIC RECEPTOR 60A"/>
    <property type="match status" value="1"/>
</dbReference>
<dbReference type="InterPro" id="IPR001320">
    <property type="entry name" value="Iontro_rcpt_C"/>
</dbReference>
<comment type="caution">
    <text evidence="15">The sequence shown here is derived from an EMBL/GenBank/DDBJ whole genome shotgun (WGS) entry which is preliminary data.</text>
</comment>
<dbReference type="GO" id="GO:0050906">
    <property type="term" value="P:detection of stimulus involved in sensory perception"/>
    <property type="evidence" value="ECO:0007669"/>
    <property type="project" value="UniProtKB-ARBA"/>
</dbReference>
<comment type="subcellular location">
    <subcellularLocation>
        <location evidence="1">Cell membrane</location>
        <topology evidence="1">Multi-pass membrane protein</topology>
    </subcellularLocation>
</comment>
<evidence type="ECO:0000256" key="5">
    <source>
        <dbReference type="ARBA" id="ARBA00022692"/>
    </source>
</evidence>
<dbReference type="GO" id="GO:0015276">
    <property type="term" value="F:ligand-gated monoatomic ion channel activity"/>
    <property type="evidence" value="ECO:0007669"/>
    <property type="project" value="InterPro"/>
</dbReference>
<dbReference type="Proteomes" id="UP000318571">
    <property type="component" value="Chromosome 7"/>
</dbReference>
<dbReference type="Pfam" id="PF10613">
    <property type="entry name" value="Lig_chan-Glu_bd"/>
    <property type="match status" value="2"/>
</dbReference>
<dbReference type="GO" id="GO:0005886">
    <property type="term" value="C:plasma membrane"/>
    <property type="evidence" value="ECO:0007669"/>
    <property type="project" value="UniProtKB-SubCell"/>
</dbReference>
<keyword evidence="3" id="KW-0813">Transport</keyword>
<dbReference type="InterPro" id="IPR019594">
    <property type="entry name" value="Glu/Gly-bd"/>
</dbReference>
<evidence type="ECO:0000256" key="12">
    <source>
        <dbReference type="ARBA" id="ARBA00023303"/>
    </source>
</evidence>
<organism evidence="15 16">
    <name type="scientific">Tigriopus californicus</name>
    <name type="common">Marine copepod</name>
    <dbReference type="NCBI Taxonomy" id="6832"/>
    <lineage>
        <taxon>Eukaryota</taxon>
        <taxon>Metazoa</taxon>
        <taxon>Ecdysozoa</taxon>
        <taxon>Arthropoda</taxon>
        <taxon>Crustacea</taxon>
        <taxon>Multicrustacea</taxon>
        <taxon>Hexanauplia</taxon>
        <taxon>Copepoda</taxon>
        <taxon>Harpacticoida</taxon>
        <taxon>Harpacticidae</taxon>
        <taxon>Tigriopus</taxon>
    </lineage>
</organism>
<keyword evidence="10" id="KW-0325">Glycoprotein</keyword>
<evidence type="ECO:0000256" key="7">
    <source>
        <dbReference type="ARBA" id="ARBA00023065"/>
    </source>
</evidence>
<keyword evidence="7" id="KW-0406">Ion transport</keyword>
<gene>
    <name evidence="15" type="ORF">TCAL_14845</name>
</gene>
<evidence type="ECO:0000256" key="11">
    <source>
        <dbReference type="ARBA" id="ARBA00023286"/>
    </source>
</evidence>
<dbReference type="InterPro" id="IPR052192">
    <property type="entry name" value="Insect_Ionotropic_Sensory_Rcpt"/>
</dbReference>
<evidence type="ECO:0000256" key="2">
    <source>
        <dbReference type="ARBA" id="ARBA00008685"/>
    </source>
</evidence>
<keyword evidence="12" id="KW-0407">Ion channel</keyword>
<evidence type="ECO:0000256" key="10">
    <source>
        <dbReference type="ARBA" id="ARBA00023180"/>
    </source>
</evidence>
<evidence type="ECO:0000256" key="3">
    <source>
        <dbReference type="ARBA" id="ARBA00022448"/>
    </source>
</evidence>
<evidence type="ECO:0000256" key="1">
    <source>
        <dbReference type="ARBA" id="ARBA00004651"/>
    </source>
</evidence>
<protein>
    <recommendedName>
        <fullName evidence="14">Ionotropic glutamate receptor C-terminal domain-containing protein</fullName>
    </recommendedName>
</protein>
<evidence type="ECO:0000256" key="4">
    <source>
        <dbReference type="ARBA" id="ARBA00022475"/>
    </source>
</evidence>